<dbReference type="SMART" id="SM00355">
    <property type="entry name" value="ZnF_C2H2"/>
    <property type="match status" value="2"/>
</dbReference>
<accession>A0AAN7W0R9</accession>
<dbReference type="PROSITE" id="PS00028">
    <property type="entry name" value="ZINC_FINGER_C2H2_1"/>
    <property type="match status" value="1"/>
</dbReference>
<evidence type="ECO:0000256" key="6">
    <source>
        <dbReference type="ARBA" id="ARBA00023015"/>
    </source>
</evidence>
<protein>
    <recommendedName>
        <fullName evidence="12">C2H2-type domain-containing protein</fullName>
    </recommendedName>
</protein>
<evidence type="ECO:0000313" key="14">
    <source>
        <dbReference type="Proteomes" id="UP001310594"/>
    </source>
</evidence>
<keyword evidence="2" id="KW-0479">Metal-binding</keyword>
<keyword evidence="9" id="KW-0539">Nucleus</keyword>
<dbReference type="EMBL" id="JAVRQU010000018">
    <property type="protein sequence ID" value="KAK5693034.1"/>
    <property type="molecule type" value="Genomic_DNA"/>
</dbReference>
<organism evidence="13 14">
    <name type="scientific">Elasticomyces elasticus</name>
    <dbReference type="NCBI Taxonomy" id="574655"/>
    <lineage>
        <taxon>Eukaryota</taxon>
        <taxon>Fungi</taxon>
        <taxon>Dikarya</taxon>
        <taxon>Ascomycota</taxon>
        <taxon>Pezizomycotina</taxon>
        <taxon>Dothideomycetes</taxon>
        <taxon>Dothideomycetidae</taxon>
        <taxon>Mycosphaerellales</taxon>
        <taxon>Teratosphaeriaceae</taxon>
        <taxon>Elasticomyces</taxon>
    </lineage>
</organism>
<keyword evidence="5" id="KW-0862">Zinc</keyword>
<reference evidence="13" key="1">
    <citation type="submission" date="2023-08" db="EMBL/GenBank/DDBJ databases">
        <title>Black Yeasts Isolated from many extreme environments.</title>
        <authorList>
            <person name="Coleine C."/>
            <person name="Stajich J.E."/>
            <person name="Selbmann L."/>
        </authorList>
    </citation>
    <scope>NUCLEOTIDE SEQUENCE</scope>
    <source>
        <strain evidence="13">CCFEE 5810</strain>
    </source>
</reference>
<gene>
    <name evidence="13" type="ORF">LTR97_010510</name>
</gene>
<feature type="region of interest" description="Disordered" evidence="11">
    <location>
        <begin position="1"/>
        <end position="91"/>
    </location>
</feature>
<dbReference type="FunFam" id="3.30.160.60:FF:000630">
    <property type="entry name" value="Zinc finger protein 180"/>
    <property type="match status" value="1"/>
</dbReference>
<feature type="domain" description="C2H2-type" evidence="12">
    <location>
        <begin position="377"/>
        <end position="395"/>
    </location>
</feature>
<sequence>MGPLDSFTARRPNASNLPSFELPPPSTTQFKYSGHQTSQPTPTSATVTSFGNLLTPPSNSSADGISPSAGITTSSSVSNNGAVQPYASSGSGMWPPPLHAITTSSYPYHSAPGGQSYGSSRPIFSPSLNSLVRANHSPATSESLPPPPYEVSQYQTSMSMPAPPLQSVSAHQQHQQQQQHQHQQQHQQQHQHQQQMMGGSMMNGHSASVTQPSPVHSQEAFARLPPTPTYYSSSQPSSTPQQATFPYSTGPSPIHQSPVSAGGSLHKMSPVNGTGSMPALGQPPQYPQHRYNSYPGPGPVLSNVSNPGGQLALVGGMQHGMIGAYNSGHAAMQMYGHAQPVNPANDRPFRCDQCPQSFNRNHDLKRHKRIHLAVKPFPCGHCDKSFSRKDALKRHVLVKGCGKATSMIDTKEIDPSVSPKSESSNTSPIITAPA</sequence>
<evidence type="ECO:0000259" key="12">
    <source>
        <dbReference type="PROSITE" id="PS50157"/>
    </source>
</evidence>
<feature type="compositionally biased region" description="Low complexity" evidence="11">
    <location>
        <begin position="229"/>
        <end position="242"/>
    </location>
</feature>
<feature type="domain" description="C2H2-type" evidence="12">
    <location>
        <begin position="349"/>
        <end position="376"/>
    </location>
</feature>
<dbReference type="SUPFAM" id="SSF57667">
    <property type="entry name" value="beta-beta-alpha zinc fingers"/>
    <property type="match status" value="1"/>
</dbReference>
<keyword evidence="3" id="KW-0677">Repeat</keyword>
<feature type="compositionally biased region" description="Polar residues" evidence="11">
    <location>
        <begin position="418"/>
        <end position="434"/>
    </location>
</feature>
<feature type="compositionally biased region" description="Polar residues" evidence="11">
    <location>
        <begin position="203"/>
        <end position="216"/>
    </location>
</feature>
<feature type="compositionally biased region" description="Low complexity" evidence="11">
    <location>
        <begin position="171"/>
        <end position="195"/>
    </location>
</feature>
<dbReference type="PANTHER" id="PTHR24399">
    <property type="entry name" value="ZINC FINGER AND BTB DOMAIN-CONTAINING"/>
    <property type="match status" value="1"/>
</dbReference>
<feature type="compositionally biased region" description="Polar residues" evidence="11">
    <location>
        <begin position="134"/>
        <end position="143"/>
    </location>
</feature>
<evidence type="ECO:0000313" key="13">
    <source>
        <dbReference type="EMBL" id="KAK5693034.1"/>
    </source>
</evidence>
<dbReference type="PROSITE" id="PS50157">
    <property type="entry name" value="ZINC_FINGER_C2H2_2"/>
    <property type="match status" value="2"/>
</dbReference>
<dbReference type="Gene3D" id="3.30.160.60">
    <property type="entry name" value="Classic Zinc Finger"/>
    <property type="match status" value="2"/>
</dbReference>
<evidence type="ECO:0000256" key="4">
    <source>
        <dbReference type="ARBA" id="ARBA00022771"/>
    </source>
</evidence>
<dbReference type="FunFam" id="3.30.160.60:FF:000646">
    <property type="entry name" value="Myeloid zinc finger 1"/>
    <property type="match status" value="1"/>
</dbReference>
<dbReference type="PANTHER" id="PTHR24399:SF70">
    <property type="entry name" value="C2H2-TYPE DOMAIN-CONTAINING PROTEIN"/>
    <property type="match status" value="1"/>
</dbReference>
<keyword evidence="6" id="KW-0805">Transcription regulation</keyword>
<name>A0AAN7W0R9_9PEZI</name>
<evidence type="ECO:0000256" key="7">
    <source>
        <dbReference type="ARBA" id="ARBA00023125"/>
    </source>
</evidence>
<comment type="caution">
    <text evidence="13">The sequence shown here is derived from an EMBL/GenBank/DDBJ whole genome shotgun (WGS) entry which is preliminary data.</text>
</comment>
<evidence type="ECO:0000256" key="8">
    <source>
        <dbReference type="ARBA" id="ARBA00023163"/>
    </source>
</evidence>
<evidence type="ECO:0000256" key="10">
    <source>
        <dbReference type="PROSITE-ProRule" id="PRU00042"/>
    </source>
</evidence>
<feature type="region of interest" description="Disordered" evidence="11">
    <location>
        <begin position="412"/>
        <end position="434"/>
    </location>
</feature>
<feature type="compositionally biased region" description="Polar residues" evidence="11">
    <location>
        <begin position="27"/>
        <end position="91"/>
    </location>
</feature>
<evidence type="ECO:0000256" key="5">
    <source>
        <dbReference type="ARBA" id="ARBA00022833"/>
    </source>
</evidence>
<evidence type="ECO:0000256" key="9">
    <source>
        <dbReference type="ARBA" id="ARBA00023242"/>
    </source>
</evidence>
<dbReference type="AlphaFoldDB" id="A0AAN7W0R9"/>
<dbReference type="GO" id="GO:0005654">
    <property type="term" value="C:nucleoplasm"/>
    <property type="evidence" value="ECO:0007669"/>
    <property type="project" value="TreeGrafter"/>
</dbReference>
<dbReference type="GO" id="GO:0000978">
    <property type="term" value="F:RNA polymerase II cis-regulatory region sequence-specific DNA binding"/>
    <property type="evidence" value="ECO:0007669"/>
    <property type="project" value="TreeGrafter"/>
</dbReference>
<dbReference type="Pfam" id="PF00096">
    <property type="entry name" value="zf-C2H2"/>
    <property type="match status" value="2"/>
</dbReference>
<keyword evidence="7" id="KW-0238">DNA-binding</keyword>
<keyword evidence="8" id="KW-0804">Transcription</keyword>
<evidence type="ECO:0000256" key="2">
    <source>
        <dbReference type="ARBA" id="ARBA00022723"/>
    </source>
</evidence>
<dbReference type="InterPro" id="IPR036236">
    <property type="entry name" value="Znf_C2H2_sf"/>
</dbReference>
<dbReference type="GO" id="GO:0001227">
    <property type="term" value="F:DNA-binding transcription repressor activity, RNA polymerase II-specific"/>
    <property type="evidence" value="ECO:0007669"/>
    <property type="project" value="TreeGrafter"/>
</dbReference>
<feature type="compositionally biased region" description="Polar residues" evidence="11">
    <location>
        <begin position="243"/>
        <end position="259"/>
    </location>
</feature>
<evidence type="ECO:0000256" key="1">
    <source>
        <dbReference type="ARBA" id="ARBA00004123"/>
    </source>
</evidence>
<dbReference type="GO" id="GO:0008270">
    <property type="term" value="F:zinc ion binding"/>
    <property type="evidence" value="ECO:0007669"/>
    <property type="project" value="UniProtKB-KW"/>
</dbReference>
<feature type="region of interest" description="Disordered" evidence="11">
    <location>
        <begin position="134"/>
        <end position="303"/>
    </location>
</feature>
<evidence type="ECO:0000256" key="11">
    <source>
        <dbReference type="SAM" id="MobiDB-lite"/>
    </source>
</evidence>
<dbReference type="InterPro" id="IPR013087">
    <property type="entry name" value="Znf_C2H2_type"/>
</dbReference>
<comment type="subcellular location">
    <subcellularLocation>
        <location evidence="1">Nucleus</location>
    </subcellularLocation>
</comment>
<evidence type="ECO:0000256" key="3">
    <source>
        <dbReference type="ARBA" id="ARBA00022737"/>
    </source>
</evidence>
<dbReference type="Proteomes" id="UP001310594">
    <property type="component" value="Unassembled WGS sequence"/>
</dbReference>
<proteinExistence type="predicted"/>
<keyword evidence="4 10" id="KW-0863">Zinc-finger</keyword>